<dbReference type="InterPro" id="IPR053026">
    <property type="entry name" value="CDC42_GEF"/>
</dbReference>
<dbReference type="EMBL" id="PXXK01000009">
    <property type="protein sequence ID" value="RFN55230.1"/>
    <property type="molecule type" value="Genomic_DNA"/>
</dbReference>
<dbReference type="GO" id="GO:0005737">
    <property type="term" value="C:cytoplasm"/>
    <property type="evidence" value="ECO:0007669"/>
    <property type="project" value="TreeGrafter"/>
</dbReference>
<dbReference type="SUPFAM" id="SSF48065">
    <property type="entry name" value="DBL homology domain (DH-domain)"/>
    <property type="match status" value="1"/>
</dbReference>
<gene>
    <name evidence="4" type="ORF">FIE12Z_483</name>
</gene>
<dbReference type="AlphaFoldDB" id="A0A395N5S5"/>
<dbReference type="GO" id="GO:0031106">
    <property type="term" value="P:septin ring organization"/>
    <property type="evidence" value="ECO:0007669"/>
    <property type="project" value="TreeGrafter"/>
</dbReference>
<dbReference type="PANTHER" id="PTHR47339:SF1">
    <property type="entry name" value="CELL DIVISION CONTROL PROTEIN 24"/>
    <property type="match status" value="1"/>
</dbReference>
<evidence type="ECO:0000259" key="3">
    <source>
        <dbReference type="Pfam" id="PF17111"/>
    </source>
</evidence>
<feature type="domain" description="Azaphilone pigments biosynthesis cluster protein L N-terminal" evidence="3">
    <location>
        <begin position="2"/>
        <end position="193"/>
    </location>
</feature>
<sequence length="782" mass="88645">MADPLSIAASIAGLISITVEAGKFLSPYVSAAKETPQVAAHVFSEIQSTQVILQGLQSLTTNFASVKAQHAALIGVNQVVTILTDGVLLFSELQSELKSLPAKDEADEKIPIWARLQWARKEGSLNALILRLQSFKSSMTLVLMILKSDSDRSAAEHQEQLTNNVKVLLETNHSLSHRLMSLEDAFETRTIATQRRSILSFSGRPSSQLQEQEPAAPNLTQSSFSTSTDNSLSKSDFEDDLESSRVYRRAQRDTMDFSFRSSIARSNAWSILSSLSLGDISVISVIGLPVFPEDITNAHHYNFGEVTSTKWRTQELDYIKDVPISQEIPRFLQGNLLLVKCDNLKVKMLQIPGMGMFFDQVISPADPFQLLWEVFSQASPLVILVQALNPQIDVPLERWENSSPDPKDELSPKYKKITTMWFLTYCRTDLQVPIDNLFTISDLTDGDCYGFLKVLPTISFIADKLRADGIVEEWSLQHPIEEINSDPMATHIAYDQQEFVQKIEELVEIKTRLTGDLAWGEDEDITGTFGRVRQLADLHIALLIRMERNLFLTQSERRWAPVFEFYLDNIETETIFIMNELSVKAKIRSLISSRRGTAGDRTKALLTRCLIILPLVQDRVYAYTRFLNKMLPKATEQLEDIVTALSHARQASTKVEEAIKFGEDREVVRDLNRRLLDWKDLRPGEFGELVIYNFVVVTVGTNTHPYRAYLFQNILLLCEEVYDKPQRASRFNRPDLTKPAVRQQQAKLILKGPFFLKNIRGVRTDTHNGKDFTGMEVSNLRY</sequence>
<dbReference type="Pfam" id="PF06395">
    <property type="entry name" value="CDC24"/>
    <property type="match status" value="1"/>
</dbReference>
<comment type="caution">
    <text evidence="4">The sequence shown here is derived from an EMBL/GenBank/DDBJ whole genome shotgun (WGS) entry which is preliminary data.</text>
</comment>
<feature type="compositionally biased region" description="Polar residues" evidence="1">
    <location>
        <begin position="202"/>
        <end position="211"/>
    </location>
</feature>
<reference evidence="4 5" key="1">
    <citation type="journal article" date="2018" name="PLoS Pathog.">
        <title>Evolution of structural diversity of trichothecenes, a family of toxins produced by plant pathogenic and entomopathogenic fungi.</title>
        <authorList>
            <person name="Proctor R.H."/>
            <person name="McCormick S.P."/>
            <person name="Kim H.S."/>
            <person name="Cardoza R.E."/>
            <person name="Stanley A.M."/>
            <person name="Lindo L."/>
            <person name="Kelly A."/>
            <person name="Brown D.W."/>
            <person name="Lee T."/>
            <person name="Vaughan M.M."/>
            <person name="Alexander N.J."/>
            <person name="Busman M."/>
            <person name="Gutierrez S."/>
        </authorList>
    </citation>
    <scope>NUCLEOTIDE SEQUENCE [LARGE SCALE GENOMIC DNA]</scope>
    <source>
        <strain evidence="4 5">NRRL 13405</strain>
    </source>
</reference>
<evidence type="ECO:0008006" key="6">
    <source>
        <dbReference type="Google" id="ProtNLM"/>
    </source>
</evidence>
<dbReference type="Proteomes" id="UP000265631">
    <property type="component" value="Unassembled WGS sequence"/>
</dbReference>
<dbReference type="GO" id="GO:0030010">
    <property type="term" value="P:establishment of cell polarity"/>
    <property type="evidence" value="ECO:0007669"/>
    <property type="project" value="TreeGrafter"/>
</dbReference>
<dbReference type="InterPro" id="IPR011993">
    <property type="entry name" value="PH-like_dom_sf"/>
</dbReference>
<feature type="compositionally biased region" description="Low complexity" evidence="1">
    <location>
        <begin position="220"/>
        <end position="234"/>
    </location>
</feature>
<name>A0A395N5S5_9HYPO</name>
<accession>A0A395N5S5</accession>
<dbReference type="GO" id="GO:0000935">
    <property type="term" value="C:division septum"/>
    <property type="evidence" value="ECO:0007669"/>
    <property type="project" value="TreeGrafter"/>
</dbReference>
<feature type="region of interest" description="Disordered" evidence="1">
    <location>
        <begin position="202"/>
        <end position="237"/>
    </location>
</feature>
<dbReference type="GO" id="GO:0005634">
    <property type="term" value="C:nucleus"/>
    <property type="evidence" value="ECO:0007669"/>
    <property type="project" value="TreeGrafter"/>
</dbReference>
<dbReference type="Gene3D" id="2.30.29.30">
    <property type="entry name" value="Pleckstrin-homology domain (PH domain)/Phosphotyrosine-binding domain (PTB)"/>
    <property type="match status" value="1"/>
</dbReference>
<evidence type="ECO:0000313" key="5">
    <source>
        <dbReference type="Proteomes" id="UP000265631"/>
    </source>
</evidence>
<organism evidence="4 5">
    <name type="scientific">Fusarium flagelliforme</name>
    <dbReference type="NCBI Taxonomy" id="2675880"/>
    <lineage>
        <taxon>Eukaryota</taxon>
        <taxon>Fungi</taxon>
        <taxon>Dikarya</taxon>
        <taxon>Ascomycota</taxon>
        <taxon>Pezizomycotina</taxon>
        <taxon>Sordariomycetes</taxon>
        <taxon>Hypocreomycetidae</taxon>
        <taxon>Hypocreales</taxon>
        <taxon>Nectriaceae</taxon>
        <taxon>Fusarium</taxon>
        <taxon>Fusarium incarnatum-equiseti species complex</taxon>
    </lineage>
</organism>
<proteinExistence type="predicted"/>
<dbReference type="STRING" id="2594813.A0A395N5S5"/>
<dbReference type="GO" id="GO:0043332">
    <property type="term" value="C:mating projection tip"/>
    <property type="evidence" value="ECO:0007669"/>
    <property type="project" value="TreeGrafter"/>
</dbReference>
<evidence type="ECO:0000259" key="2">
    <source>
        <dbReference type="Pfam" id="PF06395"/>
    </source>
</evidence>
<dbReference type="InterPro" id="IPR010481">
    <property type="entry name" value="Cdc24/Scd1_N"/>
</dbReference>
<feature type="domain" description="Cdc24/Scd1 N-terminal" evidence="2">
    <location>
        <begin position="366"/>
        <end position="460"/>
    </location>
</feature>
<dbReference type="Pfam" id="PF15411">
    <property type="entry name" value="PH_10"/>
    <property type="match status" value="1"/>
</dbReference>
<keyword evidence="5" id="KW-1185">Reference proteome</keyword>
<evidence type="ECO:0000313" key="4">
    <source>
        <dbReference type="EMBL" id="RFN55230.1"/>
    </source>
</evidence>
<dbReference type="Pfam" id="PF17111">
    <property type="entry name" value="PigL_N"/>
    <property type="match status" value="1"/>
</dbReference>
<dbReference type="InterPro" id="IPR035899">
    <property type="entry name" value="DBL_dom_sf"/>
</dbReference>
<dbReference type="PANTHER" id="PTHR47339">
    <property type="entry name" value="CELL DIVISION CONTROL PROTEIN 24"/>
    <property type="match status" value="1"/>
</dbReference>
<evidence type="ECO:0000256" key="1">
    <source>
        <dbReference type="SAM" id="MobiDB-lite"/>
    </source>
</evidence>
<dbReference type="InterPro" id="IPR031348">
    <property type="entry name" value="PigL_N"/>
</dbReference>
<protein>
    <recommendedName>
        <fullName evidence="6">Cdc24/Scd1 N-terminal domain-containing protein</fullName>
    </recommendedName>
</protein>